<reference evidence="1" key="1">
    <citation type="journal article" date="2013" name="Nat. Commun.">
        <title>Whole-genome sequencing of Oryza brachyantha reveals mechanisms underlying Oryza genome evolution.</title>
        <authorList>
            <person name="Chen J."/>
            <person name="Huang Q."/>
            <person name="Gao D."/>
            <person name="Wang J."/>
            <person name="Lang Y."/>
            <person name="Liu T."/>
            <person name="Li B."/>
            <person name="Bai Z."/>
            <person name="Luis Goicoechea J."/>
            <person name="Liang C."/>
            <person name="Chen C."/>
            <person name="Zhang W."/>
            <person name="Sun S."/>
            <person name="Liao Y."/>
            <person name="Zhang X."/>
            <person name="Yang L."/>
            <person name="Song C."/>
            <person name="Wang M."/>
            <person name="Shi J."/>
            <person name="Liu G."/>
            <person name="Liu J."/>
            <person name="Zhou H."/>
            <person name="Zhou W."/>
            <person name="Yu Q."/>
            <person name="An N."/>
            <person name="Chen Y."/>
            <person name="Cai Q."/>
            <person name="Wang B."/>
            <person name="Liu B."/>
            <person name="Min J."/>
            <person name="Huang Y."/>
            <person name="Wu H."/>
            <person name="Li Z."/>
            <person name="Zhang Y."/>
            <person name="Yin Y."/>
            <person name="Song W."/>
            <person name="Jiang J."/>
            <person name="Jackson S.A."/>
            <person name="Wing R.A."/>
            <person name="Wang J."/>
            <person name="Chen M."/>
        </authorList>
    </citation>
    <scope>NUCLEOTIDE SEQUENCE [LARGE SCALE GENOMIC DNA]</scope>
    <source>
        <strain evidence="1">cv. IRGC 101232</strain>
    </source>
</reference>
<dbReference type="Proteomes" id="UP000006038">
    <property type="component" value="Chromosome 6"/>
</dbReference>
<reference evidence="1" key="2">
    <citation type="submission" date="2013-04" db="UniProtKB">
        <authorList>
            <consortium name="EnsemblPlants"/>
        </authorList>
    </citation>
    <scope>IDENTIFICATION</scope>
</reference>
<name>J3MEY3_ORYBR</name>
<sequence length="66" mass="7415">MSTYRHLFPHPLAGKYYLVDSEYANMPGYLVPYKVGANQPDPKEVSDECATMDEFRDSIAVAMING</sequence>
<protein>
    <recommendedName>
        <fullName evidence="3">DDE Tnp4 domain-containing protein</fullName>
    </recommendedName>
</protein>
<dbReference type="HOGENOM" id="CLU_2835257_0_0_1"/>
<dbReference type="Gramene" id="OB06G25770.1">
    <property type="protein sequence ID" value="OB06G25770.1"/>
    <property type="gene ID" value="OB06G25770"/>
</dbReference>
<evidence type="ECO:0000313" key="2">
    <source>
        <dbReference type="Proteomes" id="UP000006038"/>
    </source>
</evidence>
<organism evidence="1">
    <name type="scientific">Oryza brachyantha</name>
    <name type="common">malo sina</name>
    <dbReference type="NCBI Taxonomy" id="4533"/>
    <lineage>
        <taxon>Eukaryota</taxon>
        <taxon>Viridiplantae</taxon>
        <taxon>Streptophyta</taxon>
        <taxon>Embryophyta</taxon>
        <taxon>Tracheophyta</taxon>
        <taxon>Spermatophyta</taxon>
        <taxon>Magnoliopsida</taxon>
        <taxon>Liliopsida</taxon>
        <taxon>Poales</taxon>
        <taxon>Poaceae</taxon>
        <taxon>BOP clade</taxon>
        <taxon>Oryzoideae</taxon>
        <taxon>Oryzeae</taxon>
        <taxon>Oryzinae</taxon>
        <taxon>Oryza</taxon>
    </lineage>
</organism>
<keyword evidence="2" id="KW-1185">Reference proteome</keyword>
<evidence type="ECO:0000313" key="1">
    <source>
        <dbReference type="EnsemblPlants" id="OB06G25770.1"/>
    </source>
</evidence>
<proteinExistence type="predicted"/>
<evidence type="ECO:0008006" key="3">
    <source>
        <dbReference type="Google" id="ProtNLM"/>
    </source>
</evidence>
<accession>J3MEY3</accession>
<dbReference type="AlphaFoldDB" id="J3MEY3"/>
<dbReference type="EnsemblPlants" id="OB06G25770.1">
    <property type="protein sequence ID" value="OB06G25770.1"/>
    <property type="gene ID" value="OB06G25770"/>
</dbReference>